<dbReference type="EMBL" id="MTLA01000004">
    <property type="protein sequence ID" value="OOP70320.1"/>
    <property type="molecule type" value="Genomic_DNA"/>
</dbReference>
<feature type="transmembrane region" description="Helical" evidence="1">
    <location>
        <begin position="12"/>
        <end position="37"/>
    </location>
</feature>
<evidence type="ECO:0000313" key="3">
    <source>
        <dbReference type="Proteomes" id="UP000189761"/>
    </source>
</evidence>
<evidence type="ECO:0000313" key="2">
    <source>
        <dbReference type="EMBL" id="OOP70320.1"/>
    </source>
</evidence>
<comment type="caution">
    <text evidence="2">The sequence shown here is derived from an EMBL/GenBank/DDBJ whole genome shotgun (WGS) entry which is preliminary data.</text>
</comment>
<reference evidence="2 3" key="1">
    <citation type="submission" date="2017-01" db="EMBL/GenBank/DDBJ databases">
        <title>Draft genome sequence of Bacillus oleronius.</title>
        <authorList>
            <person name="Allam M."/>
        </authorList>
    </citation>
    <scope>NUCLEOTIDE SEQUENCE [LARGE SCALE GENOMIC DNA]</scope>
    <source>
        <strain evidence="2 3">DSM 9356</strain>
    </source>
</reference>
<feature type="transmembrane region" description="Helical" evidence="1">
    <location>
        <begin position="57"/>
        <end position="79"/>
    </location>
</feature>
<keyword evidence="1" id="KW-1133">Transmembrane helix</keyword>
<keyword evidence="3" id="KW-1185">Reference proteome</keyword>
<accession>A0A8E2ID63</accession>
<proteinExistence type="predicted"/>
<sequence length="84" mass="9365">MDSLRKDVQILGYILFLAGVFLFGIMHLAFAIYVPHLTGWGSPPGKLATILDQINGLAPYFLGISFMIIGGIIILFNLFKQYFL</sequence>
<organism evidence="2 3">
    <name type="scientific">Heyndrickxia oleronia</name>
    <dbReference type="NCBI Taxonomy" id="38875"/>
    <lineage>
        <taxon>Bacteria</taxon>
        <taxon>Bacillati</taxon>
        <taxon>Bacillota</taxon>
        <taxon>Bacilli</taxon>
        <taxon>Bacillales</taxon>
        <taxon>Bacillaceae</taxon>
        <taxon>Heyndrickxia</taxon>
    </lineage>
</organism>
<dbReference type="Proteomes" id="UP000189761">
    <property type="component" value="Unassembled WGS sequence"/>
</dbReference>
<gene>
    <name evidence="2" type="ORF">BWZ43_00360</name>
</gene>
<dbReference type="AlphaFoldDB" id="A0A8E2ID63"/>
<protein>
    <submittedName>
        <fullName evidence="2">Uncharacterized protein</fullName>
    </submittedName>
</protein>
<name>A0A8E2ID63_9BACI</name>
<keyword evidence="1" id="KW-0812">Transmembrane</keyword>
<keyword evidence="1" id="KW-0472">Membrane</keyword>
<evidence type="ECO:0000256" key="1">
    <source>
        <dbReference type="SAM" id="Phobius"/>
    </source>
</evidence>